<gene>
    <name evidence="1" type="ORF">AAGV33_16115</name>
</gene>
<evidence type="ECO:0000313" key="1">
    <source>
        <dbReference type="EMBL" id="MFA9195934.1"/>
    </source>
</evidence>
<protein>
    <submittedName>
        <fullName evidence="1">Uncharacterized protein</fullName>
    </submittedName>
</protein>
<dbReference type="Proteomes" id="UP001574170">
    <property type="component" value="Unassembled WGS sequence"/>
</dbReference>
<dbReference type="EMBL" id="JBCFQK010000041">
    <property type="protein sequence ID" value="MFA9195934.1"/>
    <property type="molecule type" value="Genomic_DNA"/>
</dbReference>
<accession>A0ABV4TRP4</accession>
<dbReference type="RefSeq" id="WP_373393388.1">
    <property type="nucleotide sequence ID" value="NZ_JBCFQK010000041.1"/>
</dbReference>
<comment type="caution">
    <text evidence="1">The sequence shown here is derived from an EMBL/GenBank/DDBJ whole genome shotgun (WGS) entry which is preliminary data.</text>
</comment>
<evidence type="ECO:0000313" key="2">
    <source>
        <dbReference type="Proteomes" id="UP001574170"/>
    </source>
</evidence>
<organism evidence="1 2">
    <name type="scientific">Flavobacterium magnesitis</name>
    <dbReference type="NCBI Taxonomy" id="3138077"/>
    <lineage>
        <taxon>Bacteria</taxon>
        <taxon>Pseudomonadati</taxon>
        <taxon>Bacteroidota</taxon>
        <taxon>Flavobacteriia</taxon>
        <taxon>Flavobacteriales</taxon>
        <taxon>Flavobacteriaceae</taxon>
        <taxon>Flavobacterium</taxon>
    </lineage>
</organism>
<reference evidence="1 2" key="1">
    <citation type="submission" date="2024-04" db="EMBL/GenBank/DDBJ databases">
        <title>New Clade of Flavobacterium.</title>
        <authorList>
            <person name="Matos L."/>
            <person name="Proenca D.N."/>
            <person name="Fransisco R.M."/>
            <person name="Chung A.P."/>
            <person name="Maccario L."/>
            <person name="Sorensen S.J."/>
            <person name="Morais P.V."/>
        </authorList>
    </citation>
    <scope>NUCLEOTIDE SEQUENCE [LARGE SCALE GENOMIC DNA]</scope>
    <source>
        <strain evidence="1 2">FBOR7N2.3</strain>
    </source>
</reference>
<proteinExistence type="predicted"/>
<sequence length="95" mass="10760">MHYNATLCKEALGKVFVALHHLSFGVINFWHTKTFGALGRSVNWKLKLHFITKRKSILVIKNEISEMKQTAALALGILGLKTVFVQVNEIMSFCK</sequence>
<name>A0ABV4TRP4_9FLAO</name>
<keyword evidence="2" id="KW-1185">Reference proteome</keyword>